<dbReference type="STRING" id="53378.BRW65_08215"/>
<organism evidence="5 6">
    <name type="scientific">Mycobacterium paraffinicum</name>
    <dbReference type="NCBI Taxonomy" id="53378"/>
    <lineage>
        <taxon>Bacteria</taxon>
        <taxon>Bacillati</taxon>
        <taxon>Actinomycetota</taxon>
        <taxon>Actinomycetes</taxon>
        <taxon>Mycobacteriales</taxon>
        <taxon>Mycobacteriaceae</taxon>
        <taxon>Mycobacterium</taxon>
    </lineage>
</organism>
<dbReference type="FunFam" id="1.20.1260.20:FF:000001">
    <property type="entry name" value="PPE family protein PPE41"/>
    <property type="match status" value="1"/>
</dbReference>
<feature type="compositionally biased region" description="Polar residues" evidence="2">
    <location>
        <begin position="165"/>
        <end position="175"/>
    </location>
</feature>
<dbReference type="EMBL" id="MPNT01000005">
    <property type="protein sequence ID" value="OJZ74681.1"/>
    <property type="molecule type" value="Genomic_DNA"/>
</dbReference>
<feature type="compositionally biased region" description="Pro residues" evidence="2">
    <location>
        <begin position="454"/>
        <end position="463"/>
    </location>
</feature>
<comment type="similarity">
    <text evidence="1">Belongs to the mycobacterial PPE family.</text>
</comment>
<protein>
    <recommendedName>
        <fullName evidence="7">PPE family protein</fullName>
    </recommendedName>
</protein>
<dbReference type="GO" id="GO:0052572">
    <property type="term" value="P:response to host immune response"/>
    <property type="evidence" value="ECO:0007669"/>
    <property type="project" value="TreeGrafter"/>
</dbReference>
<dbReference type="InterPro" id="IPR000030">
    <property type="entry name" value="PPE_dom"/>
</dbReference>
<feature type="domain" description="PPE" evidence="3">
    <location>
        <begin position="2"/>
        <end position="163"/>
    </location>
</feature>
<feature type="domain" description="PPE family C-terminal" evidence="4">
    <location>
        <begin position="302"/>
        <end position="374"/>
    </location>
</feature>
<feature type="region of interest" description="Disordered" evidence="2">
    <location>
        <begin position="165"/>
        <end position="206"/>
    </location>
</feature>
<evidence type="ECO:0008006" key="7">
    <source>
        <dbReference type="Google" id="ProtNLM"/>
    </source>
</evidence>
<reference evidence="5 6" key="1">
    <citation type="submission" date="2016-11" db="EMBL/GenBank/DDBJ databases">
        <title>Genome sequences of unsequenced Mycobacteria.</title>
        <authorList>
            <person name="Greninger A.L."/>
            <person name="Fang F."/>
            <person name="Jerome K.R."/>
        </authorList>
    </citation>
    <scope>NUCLEOTIDE SEQUENCE [LARGE SCALE GENOMIC DNA]</scope>
    <source>
        <strain evidence="5 6">M11</strain>
    </source>
</reference>
<dbReference type="InterPro" id="IPR038332">
    <property type="entry name" value="PPE_sf"/>
</dbReference>
<evidence type="ECO:0000256" key="2">
    <source>
        <dbReference type="SAM" id="MobiDB-lite"/>
    </source>
</evidence>
<dbReference type="AlphaFoldDB" id="A0A1Q4HYA2"/>
<dbReference type="PANTHER" id="PTHR46766:SF1">
    <property type="entry name" value="GLUTAMINE-RICH PROTEIN 2"/>
    <property type="match status" value="1"/>
</dbReference>
<feature type="compositionally biased region" description="Low complexity" evidence="2">
    <location>
        <begin position="179"/>
        <end position="206"/>
    </location>
</feature>
<proteinExistence type="inferred from homology"/>
<dbReference type="PANTHER" id="PTHR46766">
    <property type="entry name" value="GLUTAMINE-RICH PROTEIN 2"/>
    <property type="match status" value="1"/>
</dbReference>
<feature type="region of interest" description="Disordered" evidence="2">
    <location>
        <begin position="212"/>
        <end position="231"/>
    </location>
</feature>
<gene>
    <name evidence="5" type="ORF">BRW65_08215</name>
</gene>
<feature type="region of interest" description="Disordered" evidence="2">
    <location>
        <begin position="377"/>
        <end position="403"/>
    </location>
</feature>
<keyword evidence="6" id="KW-1185">Reference proteome</keyword>
<dbReference type="RefSeq" id="WP_073873410.1">
    <property type="nucleotide sequence ID" value="NZ_MPNT01000005.1"/>
</dbReference>
<dbReference type="InterPro" id="IPR022171">
    <property type="entry name" value="PPE_C"/>
</dbReference>
<dbReference type="Proteomes" id="UP000186438">
    <property type="component" value="Unassembled WGS sequence"/>
</dbReference>
<evidence type="ECO:0000259" key="3">
    <source>
        <dbReference type="Pfam" id="PF00823"/>
    </source>
</evidence>
<evidence type="ECO:0000313" key="6">
    <source>
        <dbReference type="Proteomes" id="UP000186438"/>
    </source>
</evidence>
<comment type="caution">
    <text evidence="5">The sequence shown here is derived from an EMBL/GenBank/DDBJ whole genome shotgun (WGS) entry which is preliminary data.</text>
</comment>
<dbReference type="Pfam" id="PF12484">
    <property type="entry name" value="PPE-SVP"/>
    <property type="match status" value="1"/>
</dbReference>
<dbReference type="Pfam" id="PF00823">
    <property type="entry name" value="PPE"/>
    <property type="match status" value="1"/>
</dbReference>
<accession>A0A1Q4HYA2</accession>
<evidence type="ECO:0000259" key="4">
    <source>
        <dbReference type="Pfam" id="PF12484"/>
    </source>
</evidence>
<dbReference type="SUPFAM" id="SSF140459">
    <property type="entry name" value="PE/PPE dimer-like"/>
    <property type="match status" value="1"/>
</dbReference>
<name>A0A1Q4HYA2_9MYCO</name>
<feature type="compositionally biased region" description="Basic and acidic residues" evidence="2">
    <location>
        <begin position="379"/>
        <end position="403"/>
    </location>
</feature>
<evidence type="ECO:0000313" key="5">
    <source>
        <dbReference type="EMBL" id="OJZ74681.1"/>
    </source>
</evidence>
<dbReference type="OrthoDB" id="4706105at2"/>
<feature type="region of interest" description="Disordered" evidence="2">
    <location>
        <begin position="440"/>
        <end position="463"/>
    </location>
</feature>
<dbReference type="Gene3D" id="1.20.1260.20">
    <property type="entry name" value="PPE superfamily"/>
    <property type="match status" value="1"/>
</dbReference>
<sequence>MDFGALPPEINSGRMYSGPGSGPMLAASAAWDGVAAQLRATAVSYSSVISGLSAGWLGPSSAAMAAAAAPYAAWMNTTAAQAEQTAAQAREAAAAYETAFAGTVAPPVIAANRAELAQLVATNVVGQNAPAIAAVETQYADMWAQDAATMYGYASESASAAQVTPFTPAPQTTNPDGPAAQSASASQAAGTSAQSTLSQLTSQPLAAPSSLQPLAAPATTDPPPLGSSLASLNTTPLGTVLRLSEFVSPAGLPARNALVSSTLGYGLATRGFNTGELSVPLVPGVLYPPVAGPVAAAMSTVSADVGRAGVVGALSVPPSWAAATPTIRLAATVLQGTGHAAVPIVAAESGNLFSQMALAGLAGGVAGGAAARASVTTLAREESSRSDDNKDSAGGDTKSKTSEKLTRVLAEISAEPESVQHWHTDKAHLDGLLAQLSSKPGVHAVHVSSRQQPNPTPPRPRWG</sequence>
<evidence type="ECO:0000256" key="1">
    <source>
        <dbReference type="ARBA" id="ARBA00010652"/>
    </source>
</evidence>